<dbReference type="InterPro" id="IPR006935">
    <property type="entry name" value="Helicase/UvrB_N"/>
</dbReference>
<dbReference type="PANTHER" id="PTHR11274">
    <property type="entry name" value="RAD25/XP-B DNA REPAIR HELICASE"/>
    <property type="match status" value="1"/>
</dbReference>
<dbReference type="CDD" id="cd17926">
    <property type="entry name" value="DEXHc_RE"/>
    <property type="match status" value="1"/>
</dbReference>
<accession>A0ABW3GY55</accession>
<keyword evidence="1" id="KW-0547">Nucleotide-binding</keyword>
<evidence type="ECO:0000256" key="3">
    <source>
        <dbReference type="ARBA" id="ARBA00022806"/>
    </source>
</evidence>
<dbReference type="InterPro" id="IPR014001">
    <property type="entry name" value="Helicase_ATP-bd"/>
</dbReference>
<keyword evidence="4" id="KW-0067">ATP-binding</keyword>
<name>A0ABW3GY55_9BACL</name>
<dbReference type="Pfam" id="PF04851">
    <property type="entry name" value="ResIII"/>
    <property type="match status" value="1"/>
</dbReference>
<dbReference type="Gene3D" id="3.40.50.300">
    <property type="entry name" value="P-loop containing nucleotide triphosphate hydrolases"/>
    <property type="match status" value="2"/>
</dbReference>
<evidence type="ECO:0000256" key="2">
    <source>
        <dbReference type="ARBA" id="ARBA00022801"/>
    </source>
</evidence>
<evidence type="ECO:0000259" key="5">
    <source>
        <dbReference type="PROSITE" id="PS51192"/>
    </source>
</evidence>
<evidence type="ECO:0000313" key="7">
    <source>
        <dbReference type="EMBL" id="MFD0943652.1"/>
    </source>
</evidence>
<dbReference type="RefSeq" id="WP_381011819.1">
    <property type="nucleotide sequence ID" value="NZ_JBHTJF010000022.1"/>
</dbReference>
<dbReference type="SMART" id="SM00490">
    <property type="entry name" value="HELICc"/>
    <property type="match status" value="1"/>
</dbReference>
<dbReference type="PROSITE" id="PS51194">
    <property type="entry name" value="HELICASE_CTER"/>
    <property type="match status" value="1"/>
</dbReference>
<gene>
    <name evidence="7" type="ORF">ACFQ0V_07660</name>
</gene>
<dbReference type="Proteomes" id="UP001596976">
    <property type="component" value="Unassembled WGS sequence"/>
</dbReference>
<dbReference type="PROSITE" id="PS51192">
    <property type="entry name" value="HELICASE_ATP_BIND_1"/>
    <property type="match status" value="1"/>
</dbReference>
<dbReference type="GO" id="GO:0004386">
    <property type="term" value="F:helicase activity"/>
    <property type="evidence" value="ECO:0007669"/>
    <property type="project" value="UniProtKB-KW"/>
</dbReference>
<keyword evidence="2" id="KW-0378">Hydrolase</keyword>
<sequence length="724" mass="83208">MSFKEIKNIKKSYKTLENDDIVKDFLVPVMKLSTSYLRAVGYFSSGALVLLLQGIRELIENGGKIKVITSPQLQENDVLAIVKGYKDREEVAQNAFLTTIQTELENDEYVESYSLLYHLIKHGFLELKIATIQTDRGLGIYHEKIGLLEDETGEMIAFDGSLNETYSAYMENYESINVFCSWKSDFECELVEEKHLDFKRLWDEEHPAVQVSKVEESQFETVIDKIKAPPKWLAEIIESKSIESEEEGFSLPNWLSLRPYQKDAIANWKEHGYRGIFSMATGTGKTLTGLAAAEQLYRDKQKLLGIVIVVPYQHLVTQWVEDIEQFGIQPIIGFSASPQRNWRNQLNSVTRLFNYKTEKDPMSFCFITTNATFRTEAIQKMLRRLKRNVLLIADEAHNLGAEHLQKALLPNAEYRLALSATINRKGDVEGTESLHRYFGDVVMEYSLKDAINSKMLTPYNYYPIPVYLTEDERHEYLSLTRQIARSIIREKSGKIKFTETAKMLLIKRARIVAGAENKLEVLKKEIERYKDDSQILVYCGATTINDPSYVEGVSPEEEVRQIDAVSKMLGNDLGMKVARFTAQENQQERKLLIDTFSKGEHLQVLTAIRCLDEGVNIPSVEKAFILASSTNPKEYVQRRGRVLRLYEGKERADIYDFITLPFSERDSILPEEIASTKSLIVRELKRLEDFASIALNRREAFEVSELIRERYSIEAVDMERKDLV</sequence>
<dbReference type="PANTHER" id="PTHR11274:SF0">
    <property type="entry name" value="GENERAL TRANSCRIPTION AND DNA REPAIR FACTOR IIH HELICASE SUBUNIT XPB"/>
    <property type="match status" value="1"/>
</dbReference>
<dbReference type="Pfam" id="PF00271">
    <property type="entry name" value="Helicase_C"/>
    <property type="match status" value="1"/>
</dbReference>
<dbReference type="InterPro" id="IPR027417">
    <property type="entry name" value="P-loop_NTPase"/>
</dbReference>
<dbReference type="InterPro" id="IPR001650">
    <property type="entry name" value="Helicase_C-like"/>
</dbReference>
<keyword evidence="3 7" id="KW-0347">Helicase</keyword>
<dbReference type="Gene3D" id="3.30.870.10">
    <property type="entry name" value="Endonuclease Chain A"/>
    <property type="match status" value="1"/>
</dbReference>
<evidence type="ECO:0000259" key="6">
    <source>
        <dbReference type="PROSITE" id="PS51194"/>
    </source>
</evidence>
<feature type="domain" description="Helicase ATP-binding" evidence="5">
    <location>
        <begin position="266"/>
        <end position="440"/>
    </location>
</feature>
<evidence type="ECO:0000313" key="8">
    <source>
        <dbReference type="Proteomes" id="UP001596976"/>
    </source>
</evidence>
<comment type="caution">
    <text evidence="7">The sequence shown here is derived from an EMBL/GenBank/DDBJ whole genome shotgun (WGS) entry which is preliminary data.</text>
</comment>
<dbReference type="SUPFAM" id="SSF52540">
    <property type="entry name" value="P-loop containing nucleoside triphosphate hydrolases"/>
    <property type="match status" value="1"/>
</dbReference>
<dbReference type="InterPro" id="IPR050615">
    <property type="entry name" value="ATP-dep_DNA_Helicase"/>
</dbReference>
<evidence type="ECO:0000256" key="1">
    <source>
        <dbReference type="ARBA" id="ARBA00022741"/>
    </source>
</evidence>
<organism evidence="7 8">
    <name type="scientific">Savagea faecisuis</name>
    <dbReference type="NCBI Taxonomy" id="1274803"/>
    <lineage>
        <taxon>Bacteria</taxon>
        <taxon>Bacillati</taxon>
        <taxon>Bacillota</taxon>
        <taxon>Bacilli</taxon>
        <taxon>Bacillales</taxon>
        <taxon>Caryophanaceae</taxon>
        <taxon>Savagea</taxon>
    </lineage>
</organism>
<evidence type="ECO:0000256" key="4">
    <source>
        <dbReference type="ARBA" id="ARBA00022840"/>
    </source>
</evidence>
<feature type="domain" description="Helicase C-terminal" evidence="6">
    <location>
        <begin position="514"/>
        <end position="724"/>
    </location>
</feature>
<dbReference type="CDD" id="cd09179">
    <property type="entry name" value="PLDc_N_DEXD_a"/>
    <property type="match status" value="1"/>
</dbReference>
<protein>
    <submittedName>
        <fullName evidence="7">DEAD/DEAH box helicase family protein</fullName>
    </submittedName>
</protein>
<proteinExistence type="predicted"/>
<dbReference type="SMART" id="SM00487">
    <property type="entry name" value="DEXDc"/>
    <property type="match status" value="1"/>
</dbReference>
<keyword evidence="8" id="KW-1185">Reference proteome</keyword>
<reference evidence="8" key="1">
    <citation type="journal article" date="2019" name="Int. J. Syst. Evol. Microbiol.">
        <title>The Global Catalogue of Microorganisms (GCM) 10K type strain sequencing project: providing services to taxonomists for standard genome sequencing and annotation.</title>
        <authorList>
            <consortium name="The Broad Institute Genomics Platform"/>
            <consortium name="The Broad Institute Genome Sequencing Center for Infectious Disease"/>
            <person name="Wu L."/>
            <person name="Ma J."/>
        </authorList>
    </citation>
    <scope>NUCLEOTIDE SEQUENCE [LARGE SCALE GENOMIC DNA]</scope>
    <source>
        <strain evidence="8">CCUG 63563</strain>
    </source>
</reference>
<dbReference type="EMBL" id="JBHTJF010000022">
    <property type="protein sequence ID" value="MFD0943652.1"/>
    <property type="molecule type" value="Genomic_DNA"/>
</dbReference>